<dbReference type="RefSeq" id="WP_133118198.1">
    <property type="nucleotide sequence ID" value="NZ_JAVLSD010000009.1"/>
</dbReference>
<dbReference type="AlphaFoldDB" id="A0AAJ2GZN7"/>
<keyword evidence="1" id="KW-1133">Transmembrane helix</keyword>
<protein>
    <submittedName>
        <fullName evidence="2">Uncharacterized protein</fullName>
    </submittedName>
</protein>
<gene>
    <name evidence="2" type="ORF">RJJ65_25900</name>
</gene>
<comment type="caution">
    <text evidence="2">The sequence shown here is derived from an EMBL/GenBank/DDBJ whole genome shotgun (WGS) entry which is preliminary data.</text>
</comment>
<sequence length="125" mass="13294">MSYHRFVPVKAIGRGNKGDLLMQGGQGRNDDIDHCDHGQSSLDHGAMRSRTDPCIISNPAHNEQCSSAHDRPRREADTILFCAMIGLSGAIIGFVLAGHLAVAGIAYAALVVGGFLGWLAREAVL</sequence>
<name>A0AAJ2GZN7_9HYPH</name>
<evidence type="ECO:0000256" key="1">
    <source>
        <dbReference type="SAM" id="Phobius"/>
    </source>
</evidence>
<dbReference type="Proteomes" id="UP001268610">
    <property type="component" value="Unassembled WGS sequence"/>
</dbReference>
<keyword evidence="1" id="KW-0812">Transmembrane</keyword>
<accession>A0AAJ2GZN7</accession>
<evidence type="ECO:0000313" key="2">
    <source>
        <dbReference type="EMBL" id="MDR9776033.1"/>
    </source>
</evidence>
<feature type="transmembrane region" description="Helical" evidence="1">
    <location>
        <begin position="78"/>
        <end position="96"/>
    </location>
</feature>
<evidence type="ECO:0000313" key="3">
    <source>
        <dbReference type="Proteomes" id="UP001268610"/>
    </source>
</evidence>
<reference evidence="2" key="1">
    <citation type="submission" date="2023-04" db="EMBL/GenBank/DDBJ databases">
        <title>Genomic characterization of faba bean (Vicia faba) microsymbionts in Mexican soils.</title>
        <authorList>
            <person name="Rivera Orduna F.N."/>
            <person name="Guevara-Luna J."/>
            <person name="Yan J."/>
            <person name="Arroyo-Herrera I."/>
            <person name="Li Y."/>
            <person name="Vasquez-Murrieta M.S."/>
            <person name="Wang E.T."/>
        </authorList>
    </citation>
    <scope>NUCLEOTIDE SEQUENCE</scope>
    <source>
        <strain evidence="2">CH26</strain>
    </source>
</reference>
<organism evidence="2 3">
    <name type="scientific">Rhizobium hidalgonense</name>
    <dbReference type="NCBI Taxonomy" id="1538159"/>
    <lineage>
        <taxon>Bacteria</taxon>
        <taxon>Pseudomonadati</taxon>
        <taxon>Pseudomonadota</taxon>
        <taxon>Alphaproteobacteria</taxon>
        <taxon>Hyphomicrobiales</taxon>
        <taxon>Rhizobiaceae</taxon>
        <taxon>Rhizobium/Agrobacterium group</taxon>
        <taxon>Rhizobium</taxon>
    </lineage>
</organism>
<dbReference type="EMBL" id="JAVLSF010000019">
    <property type="protein sequence ID" value="MDR9776033.1"/>
    <property type="molecule type" value="Genomic_DNA"/>
</dbReference>
<keyword evidence="1" id="KW-0472">Membrane</keyword>
<feature type="transmembrane region" description="Helical" evidence="1">
    <location>
        <begin position="102"/>
        <end position="120"/>
    </location>
</feature>
<proteinExistence type="predicted"/>